<evidence type="ECO:0000313" key="1">
    <source>
        <dbReference type="EMBL" id="GLS44244.1"/>
    </source>
</evidence>
<reference evidence="2 3" key="3">
    <citation type="submission" date="2020-08" db="EMBL/GenBank/DDBJ databases">
        <title>Genomic Encyclopedia of Type Strains, Phase IV (KMG-IV): sequencing the most valuable type-strain genomes for metagenomic binning, comparative biology and taxonomic classification.</title>
        <authorList>
            <person name="Goeker M."/>
        </authorList>
    </citation>
    <scope>NUCLEOTIDE SEQUENCE [LARGE SCALE GENOMIC DNA]</scope>
    <source>
        <strain evidence="2 3">DSM 24105</strain>
    </source>
</reference>
<dbReference type="Proteomes" id="UP001156881">
    <property type="component" value="Unassembled WGS sequence"/>
</dbReference>
<evidence type="ECO:0000313" key="2">
    <source>
        <dbReference type="EMBL" id="MBB3903673.1"/>
    </source>
</evidence>
<reference evidence="1" key="1">
    <citation type="journal article" date="2014" name="Int. J. Syst. Evol. Microbiol.">
        <title>Complete genome of a new Firmicutes species belonging to the dominant human colonic microbiota ('Ruminococcus bicirculans') reveals two chromosomes and a selective capacity to utilize plant glucans.</title>
        <authorList>
            <consortium name="NISC Comparative Sequencing Program"/>
            <person name="Wegmann U."/>
            <person name="Louis P."/>
            <person name="Goesmann A."/>
            <person name="Henrissat B."/>
            <person name="Duncan S.H."/>
            <person name="Flint H.J."/>
        </authorList>
    </citation>
    <scope>NUCLEOTIDE SEQUENCE</scope>
    <source>
        <strain evidence="1">NBRC 107710</strain>
    </source>
</reference>
<proteinExistence type="predicted"/>
<accession>A0A7W6AJ75</accession>
<comment type="caution">
    <text evidence="2">The sequence shown here is derived from an EMBL/GenBank/DDBJ whole genome shotgun (WGS) entry which is preliminary data.</text>
</comment>
<dbReference type="EMBL" id="BSPG01000010">
    <property type="protein sequence ID" value="GLS44244.1"/>
    <property type="molecule type" value="Genomic_DNA"/>
</dbReference>
<reference evidence="4" key="2">
    <citation type="journal article" date="2019" name="Int. J. Syst. Evol. Microbiol.">
        <title>The Global Catalogue of Microorganisms (GCM) 10K type strain sequencing project: providing services to taxonomists for standard genome sequencing and annotation.</title>
        <authorList>
            <consortium name="The Broad Institute Genomics Platform"/>
            <consortium name="The Broad Institute Genome Sequencing Center for Infectious Disease"/>
            <person name="Wu L."/>
            <person name="Ma J."/>
        </authorList>
    </citation>
    <scope>NUCLEOTIDE SEQUENCE [LARGE SCALE GENOMIC DNA]</scope>
    <source>
        <strain evidence="4">NBRC 107710</strain>
    </source>
</reference>
<evidence type="ECO:0000313" key="4">
    <source>
        <dbReference type="Proteomes" id="UP001156881"/>
    </source>
</evidence>
<dbReference type="RefSeq" id="WP_183506790.1">
    <property type="nucleotide sequence ID" value="NZ_BSPG01000010.1"/>
</dbReference>
<name>A0A7W6AJ75_9HYPH</name>
<dbReference type="AlphaFoldDB" id="A0A7W6AJ75"/>
<reference evidence="1" key="4">
    <citation type="submission" date="2023-01" db="EMBL/GenBank/DDBJ databases">
        <title>Draft genome sequence of Methylobacterium brachythecii strain NBRC 107710.</title>
        <authorList>
            <person name="Sun Q."/>
            <person name="Mori K."/>
        </authorList>
    </citation>
    <scope>NUCLEOTIDE SEQUENCE</scope>
    <source>
        <strain evidence="1">NBRC 107710</strain>
    </source>
</reference>
<keyword evidence="4" id="KW-1185">Reference proteome</keyword>
<sequence length="66" mass="7182">MEFEAIVGGVRLISARDAEGADILTDLEDLERLALASEILDDYREAMPTCEASLHVNSTVYQPISG</sequence>
<dbReference type="EMBL" id="JACIDN010000005">
    <property type="protein sequence ID" value="MBB3903673.1"/>
    <property type="molecule type" value="Genomic_DNA"/>
</dbReference>
<protein>
    <submittedName>
        <fullName evidence="2">Uncharacterized protein</fullName>
    </submittedName>
</protein>
<evidence type="ECO:0000313" key="3">
    <source>
        <dbReference type="Proteomes" id="UP000517759"/>
    </source>
</evidence>
<gene>
    <name evidence="1" type="ORF">GCM10007884_22320</name>
    <name evidence="2" type="ORF">GGR33_003182</name>
</gene>
<organism evidence="2 3">
    <name type="scientific">Methylobacterium brachythecii</name>
    <dbReference type="NCBI Taxonomy" id="1176177"/>
    <lineage>
        <taxon>Bacteria</taxon>
        <taxon>Pseudomonadati</taxon>
        <taxon>Pseudomonadota</taxon>
        <taxon>Alphaproteobacteria</taxon>
        <taxon>Hyphomicrobiales</taxon>
        <taxon>Methylobacteriaceae</taxon>
        <taxon>Methylobacterium</taxon>
    </lineage>
</organism>
<dbReference type="Proteomes" id="UP000517759">
    <property type="component" value="Unassembled WGS sequence"/>
</dbReference>